<dbReference type="SMART" id="SM00825">
    <property type="entry name" value="PKS_KS"/>
    <property type="match status" value="1"/>
</dbReference>
<dbReference type="Pfam" id="PF08659">
    <property type="entry name" value="KR"/>
    <property type="match status" value="1"/>
</dbReference>
<dbReference type="SMART" id="SM00827">
    <property type="entry name" value="PKS_AT"/>
    <property type="match status" value="1"/>
</dbReference>
<evidence type="ECO:0000313" key="11">
    <source>
        <dbReference type="Proteomes" id="UP001521116"/>
    </source>
</evidence>
<feature type="region of interest" description="Disordered" evidence="7">
    <location>
        <begin position="2417"/>
        <end position="2490"/>
    </location>
</feature>
<feature type="active site" description="Proton acceptor; for dehydratase activity" evidence="6">
    <location>
        <position position="880"/>
    </location>
</feature>
<evidence type="ECO:0000313" key="10">
    <source>
        <dbReference type="EMBL" id="KAL1632462.1"/>
    </source>
</evidence>
<dbReference type="InterPro" id="IPR036291">
    <property type="entry name" value="NAD(P)-bd_dom_sf"/>
</dbReference>
<dbReference type="SMART" id="SM00822">
    <property type="entry name" value="PKS_KR"/>
    <property type="match status" value="1"/>
</dbReference>
<keyword evidence="1" id="KW-0596">Phosphopantetheine</keyword>
<feature type="domain" description="PKS/mFAS DH" evidence="9">
    <location>
        <begin position="848"/>
        <end position="1167"/>
    </location>
</feature>
<dbReference type="InterPro" id="IPR002364">
    <property type="entry name" value="Quin_OxRdtase/zeta-crystal_CS"/>
</dbReference>
<dbReference type="InterPro" id="IPR011032">
    <property type="entry name" value="GroES-like_sf"/>
</dbReference>
<dbReference type="SUPFAM" id="SSF51735">
    <property type="entry name" value="NAD(P)-binding Rossmann-fold domains"/>
    <property type="match status" value="2"/>
</dbReference>
<dbReference type="InterPro" id="IPR049551">
    <property type="entry name" value="PKS_DH_C"/>
</dbReference>
<dbReference type="InterPro" id="IPR016035">
    <property type="entry name" value="Acyl_Trfase/lysoPLipase"/>
</dbReference>
<dbReference type="SMART" id="SM00829">
    <property type="entry name" value="PKS_ER"/>
    <property type="match status" value="1"/>
</dbReference>
<dbReference type="Pfam" id="PF00109">
    <property type="entry name" value="ketoacyl-synt"/>
    <property type="match status" value="2"/>
</dbReference>
<evidence type="ECO:0000256" key="7">
    <source>
        <dbReference type="SAM" id="MobiDB-lite"/>
    </source>
</evidence>
<dbReference type="Pfam" id="PF21089">
    <property type="entry name" value="PKS_DH_N"/>
    <property type="match status" value="1"/>
</dbReference>
<name>A0ABR3SZB8_9PEZI</name>
<keyword evidence="4" id="KW-0511">Multifunctional enzyme</keyword>
<dbReference type="InterPro" id="IPR001227">
    <property type="entry name" value="Ac_transferase_dom_sf"/>
</dbReference>
<dbReference type="SMART" id="SM00826">
    <property type="entry name" value="PKS_DH"/>
    <property type="match status" value="1"/>
</dbReference>
<dbReference type="Gene3D" id="3.10.129.110">
    <property type="entry name" value="Polyketide synthase dehydratase"/>
    <property type="match status" value="1"/>
</dbReference>
<dbReference type="Gene3D" id="3.40.50.150">
    <property type="entry name" value="Vaccinia Virus protein VP39"/>
    <property type="match status" value="1"/>
</dbReference>
<feature type="region of interest" description="Disordered" evidence="7">
    <location>
        <begin position="48"/>
        <end position="77"/>
    </location>
</feature>
<dbReference type="EMBL" id="JAJVDC020000030">
    <property type="protein sequence ID" value="KAL1632462.1"/>
    <property type="molecule type" value="Genomic_DNA"/>
</dbReference>
<dbReference type="Gene3D" id="3.30.70.3290">
    <property type="match status" value="1"/>
</dbReference>
<dbReference type="PROSITE" id="PS52019">
    <property type="entry name" value="PKS_MFAS_DH"/>
    <property type="match status" value="1"/>
</dbReference>
<gene>
    <name evidence="10" type="ORF">SLS56_003704</name>
</gene>
<dbReference type="PROSITE" id="PS52004">
    <property type="entry name" value="KS3_2"/>
    <property type="match status" value="1"/>
</dbReference>
<dbReference type="Pfam" id="PF00698">
    <property type="entry name" value="Acyl_transf_1"/>
    <property type="match status" value="1"/>
</dbReference>
<sequence length="2490" mass="273427">MAVPDAENARPDDVAIIGLAFRGPGDASSPARLWDLLVDGRSAFTSVPKNKWSHEGHQHPSAARGGSAAANGGHFLDPAQDGSRFDASFFGIGRSEVLSMDLQQRIVLENVYEALENAGFTLGHVRGSRTSVFAGASNDDTRAILGVDPDLLLEHKHTGISNSIIANRASPDDDQSVVCGVNIIESPETMYRMSNGGLLSPDGQCFPFDFRANGCSRGEGVGTVVLKPLQAAIRDGDTIRAVVRGTGVNQDGRGTGELTTPSQKAQEDLIRQIYSSANLDLNTTGFIEAHGTGDLTSDLREAGAIANVWKDRSESPYVGAAKANHGHLEGASGIAAVIKVVLALEKGVIPKNINFERPHPQIDTESWKIKFPLTATSWPSEGVRRASVHSSGLGGTNAHVVLDDAYSYLREHQLRGVHRTDVSASRRTSTSGELEHRSKYRVFTWSAKDQNGIKRALSAFSQHLSSVPTSEAPSGYLSDLAYTLAEKRSKFPWTFAVAAESVEELNEAISDPTRATCPTSVPTVGFLFTGNGAQWYAMGRELLAYPVFKESVELASDFIASLRCPWSVFDELLKSEEASRIDEPYIAQTLCTVLQVALVDLLSSWGITPAYVLGHSTGEVAAAYCAGALDQRSAWKISYYRGMIASRPPSMKGSMLAALWASASDANNNRYRSLVGELSAGTPAGGRVIQVFSSISGRKIDVEEMGRPDYWIESLQAPVKFDDALQALCLALADSENLDSTLPKLVELGPASTFEGLVEDAVMDEPSFERITYQSVLVKNKHAAATVLSTVANLVADGYPVDLHRINHSDEDPELLVDLPPYAFDHSRECWMESRRSRAWRFREHPRHDILGTPVPDWNADEPQWRNYIRLSELPWLKDHRITGSLVLPGVSFLIMAIEGAKQLTSKSGEIAGFELRDVVISHALMLSEEEDTEIMLSMRRSSLGTNAAWDFKVFGYKHDSWLECCKGSISAEFTFATGPVDAGREATEHKKHLRESLDQCEVACNSKRDLRRQYAELERVGLEFGPSFQNLSDVKCGDLEGPTGQAIGNLRIPDIASCMPASYLQPHIIQPATLDSMIHMVPFALQSAVGAAPLREPSVPVAVKSLWISSNIEKEVGHVFTCHSSAGPSSHNRFIADVTVWDEQTRNARVILKGLEIGPLQEFALREAGQRQLCFNVSWKPDIDLLGEEVQNCFRESVKPLEEEDATNLKRIQDLQLAASMYILEAVEHFEDENSEPRDLPPHKQKYLEWLRIQARNYEKERVGHQTDEWDDIRKDKTRRDAFLKTLEESGPEGRLTVRMGSHIIPILRAEQDALHLMFMDSLLEEYYSHMVGTDKVHSLLGAYLDLYSHKSRDLRVCEVGAGTGGATASVLNTLCPGGVRGKRSTRLRKYTFTDISSGSFEKAQVKFTKWRAILEFKALDIEKDLTGQGFEDVEGTYDVVIAANVLHATSDLSQTLENIYRLLKPGGKLIIQEFTQPEFLAGPLAFGLLPDWWRSTEQSRKWGALLTEKGWVAALRENGFERSVLRLPDTLNPELHVQSLVVATAQEEDKAQAEIEIKRTFIVTSTKPVLREQLVADNLAAQLMTMYAGRLDLKVIPFTSLEEYSFKDACCVVTMELGQAFLAGDIELEEWGVVKKLLTTASGVIWATMDPFENPKVGLATGLLRTLRWERDQDGCDFTAVAFEDSEKNESEVARHIRRIYRRHFVEGRDRNAEYLVRGNLVRTNRLVEASYANDFVSSSCAKPIPQPQAFGADRSRALKLGMMRRDISFGRFADETLGIATPGQLDSLRFVDDLEFANPLPENYVEVEIKATGLNYRDVLAVTGEAPTDVLGSEGAGFVTRVGSHVTDFQLGDRVIVLCAKQGAFQTYTRTSRDAAIKIPEEMGFDVAAGLPVAFFLAYYALVEVGRLKKGESCLIHAAAGGVGQAAIQIAKSQGADVFATVSSEEKRDLLINVYGIPKDQIFSSRDLSFAKGVMRLTSNRGVDCILNSLSGEALRRSWDCIAPFGRFVEVGKRDVFANAKLNMEPFSRSATFTAVDLRSIVSLDPQTTARILSHVIELWKQGEIQPATPTTVYSYSQIEEAFSLLQQGGHVGKVVLTANDEDIVNVIPKPRASARLRGDASYVLSGGLGGLGRSVAKWMALQGAQNLILLSRSGASSDASQEVVGDLKRMGVRCEVFECDVSDDGTLLAALRSCEEAGMPKIAGVVQGALQFKVGCLLPFQTELVTDETPQDSAFESMTLEDYQDALAPKVRGSWNLHEYLPKDLDFFIMLSSSNGIVGARQQGNNAAANTYQDALAHYRRARGLPATTLDLGNVLSVGSTATNRETLNPNPLFFFSDDDGGIQEQQFLALIEYHIEKQRATAPGVEPQVAIGLPCSADFRSRAVSEPAFLKTPLFMQLRSGAAAGVDVAGADNDESDRLSVRTNSTRTTARRRRTTVSRRNAPADGEEDDKMSIRSASTWKSSSTWRSSWGRRRAGSKRTVSGGL</sequence>
<keyword evidence="2" id="KW-0597">Phosphoprotein</keyword>
<evidence type="ECO:0000256" key="6">
    <source>
        <dbReference type="PROSITE-ProRule" id="PRU01363"/>
    </source>
</evidence>
<feature type="compositionally biased region" description="Low complexity" evidence="7">
    <location>
        <begin position="61"/>
        <end position="73"/>
    </location>
</feature>
<dbReference type="InterPro" id="IPR014031">
    <property type="entry name" value="Ketoacyl_synth_C"/>
</dbReference>
<dbReference type="SUPFAM" id="SSF53901">
    <property type="entry name" value="Thiolase-like"/>
    <property type="match status" value="2"/>
</dbReference>
<dbReference type="Pfam" id="PF16197">
    <property type="entry name" value="KAsynt_C_assoc"/>
    <property type="match status" value="1"/>
</dbReference>
<dbReference type="SUPFAM" id="SSF50129">
    <property type="entry name" value="GroES-like"/>
    <property type="match status" value="1"/>
</dbReference>
<feature type="compositionally biased region" description="Low complexity" evidence="7">
    <location>
        <begin position="2460"/>
        <end position="2474"/>
    </location>
</feature>
<dbReference type="InterPro" id="IPR032821">
    <property type="entry name" value="PKS_assoc"/>
</dbReference>
<dbReference type="InterPro" id="IPR049552">
    <property type="entry name" value="PKS_DH_N"/>
</dbReference>
<dbReference type="InterPro" id="IPR049900">
    <property type="entry name" value="PKS_mFAS_DH"/>
</dbReference>
<keyword evidence="11" id="KW-1185">Reference proteome</keyword>
<dbReference type="Pfam" id="PF13602">
    <property type="entry name" value="ADH_zinc_N_2"/>
    <property type="match status" value="1"/>
</dbReference>
<dbReference type="InterPro" id="IPR013968">
    <property type="entry name" value="PKS_KR"/>
</dbReference>
<evidence type="ECO:0000256" key="2">
    <source>
        <dbReference type="ARBA" id="ARBA00022553"/>
    </source>
</evidence>
<feature type="region of interest" description="N-terminal hotdog fold" evidence="6">
    <location>
        <begin position="848"/>
        <end position="977"/>
    </location>
</feature>
<dbReference type="InterPro" id="IPR029063">
    <property type="entry name" value="SAM-dependent_MTases_sf"/>
</dbReference>
<comment type="caution">
    <text evidence="10">The sequence shown here is derived from an EMBL/GenBank/DDBJ whole genome shotgun (WGS) entry which is preliminary data.</text>
</comment>
<dbReference type="Gene3D" id="3.40.50.720">
    <property type="entry name" value="NAD(P)-binding Rossmann-like Domain"/>
    <property type="match status" value="2"/>
</dbReference>
<evidence type="ECO:0000256" key="5">
    <source>
        <dbReference type="ARBA" id="ARBA00023315"/>
    </source>
</evidence>
<dbReference type="Gene3D" id="3.40.47.10">
    <property type="match status" value="2"/>
</dbReference>
<evidence type="ECO:0000259" key="8">
    <source>
        <dbReference type="PROSITE" id="PS52004"/>
    </source>
</evidence>
<evidence type="ECO:0000256" key="3">
    <source>
        <dbReference type="ARBA" id="ARBA00022679"/>
    </source>
</evidence>
<keyword evidence="3" id="KW-0808">Transferase</keyword>
<evidence type="ECO:0000256" key="1">
    <source>
        <dbReference type="ARBA" id="ARBA00022450"/>
    </source>
</evidence>
<organism evidence="10 11">
    <name type="scientific">Neofusicoccum ribis</name>
    <dbReference type="NCBI Taxonomy" id="45134"/>
    <lineage>
        <taxon>Eukaryota</taxon>
        <taxon>Fungi</taxon>
        <taxon>Dikarya</taxon>
        <taxon>Ascomycota</taxon>
        <taxon>Pezizomycotina</taxon>
        <taxon>Dothideomycetes</taxon>
        <taxon>Dothideomycetes incertae sedis</taxon>
        <taxon>Botryosphaeriales</taxon>
        <taxon>Botryosphaeriaceae</taxon>
        <taxon>Neofusicoccum</taxon>
    </lineage>
</organism>
<dbReference type="Pfam" id="PF08242">
    <property type="entry name" value="Methyltransf_12"/>
    <property type="match status" value="1"/>
</dbReference>
<dbReference type="Gene3D" id="3.40.366.10">
    <property type="entry name" value="Malonyl-Coenzyme A Acyl Carrier Protein, domain 2"/>
    <property type="match status" value="2"/>
</dbReference>
<dbReference type="CDD" id="cd00833">
    <property type="entry name" value="PKS"/>
    <property type="match status" value="1"/>
</dbReference>
<dbReference type="CDD" id="cd02440">
    <property type="entry name" value="AdoMet_MTases"/>
    <property type="match status" value="1"/>
</dbReference>
<dbReference type="InterPro" id="IPR042104">
    <property type="entry name" value="PKS_dehydratase_sf"/>
</dbReference>
<proteinExistence type="predicted"/>
<dbReference type="InterPro" id="IPR057326">
    <property type="entry name" value="KR_dom"/>
</dbReference>
<dbReference type="SUPFAM" id="SSF53335">
    <property type="entry name" value="S-adenosyl-L-methionine-dependent methyltransferases"/>
    <property type="match status" value="1"/>
</dbReference>
<dbReference type="InterPro" id="IPR014030">
    <property type="entry name" value="Ketoacyl_synth_N"/>
</dbReference>
<dbReference type="PANTHER" id="PTHR43775:SF29">
    <property type="entry name" value="ASPERFURANONE POLYKETIDE SYNTHASE AFOG-RELATED"/>
    <property type="match status" value="1"/>
</dbReference>
<dbReference type="Pfam" id="PF14765">
    <property type="entry name" value="PS-DH"/>
    <property type="match status" value="1"/>
</dbReference>
<dbReference type="InterPro" id="IPR014043">
    <property type="entry name" value="Acyl_transferase_dom"/>
</dbReference>
<evidence type="ECO:0000256" key="4">
    <source>
        <dbReference type="ARBA" id="ARBA00023268"/>
    </source>
</evidence>
<dbReference type="InterPro" id="IPR020841">
    <property type="entry name" value="PKS_Beta-ketoAc_synthase_dom"/>
</dbReference>
<protein>
    <submittedName>
        <fullName evidence="10">Type I Iterative PKS</fullName>
    </submittedName>
</protein>
<dbReference type="SUPFAM" id="SSF52151">
    <property type="entry name" value="FabD/lysophospholipase-like"/>
    <property type="match status" value="1"/>
</dbReference>
<feature type="region of interest" description="C-terminal hotdog fold" evidence="6">
    <location>
        <begin position="1006"/>
        <end position="1167"/>
    </location>
</feature>
<dbReference type="InterPro" id="IPR020843">
    <property type="entry name" value="ER"/>
</dbReference>
<dbReference type="PROSITE" id="PS01162">
    <property type="entry name" value="QOR_ZETA_CRYSTAL"/>
    <property type="match status" value="1"/>
</dbReference>
<accession>A0ABR3SZB8</accession>
<dbReference type="InterPro" id="IPR020807">
    <property type="entry name" value="PKS_DH"/>
</dbReference>
<dbReference type="InterPro" id="IPR016039">
    <property type="entry name" value="Thiolase-like"/>
</dbReference>
<feature type="domain" description="Ketosynthase family 3 (KS3)" evidence="8">
    <location>
        <begin position="11"/>
        <end position="404"/>
    </location>
</feature>
<dbReference type="PANTHER" id="PTHR43775">
    <property type="entry name" value="FATTY ACID SYNTHASE"/>
    <property type="match status" value="1"/>
</dbReference>
<dbReference type="Pfam" id="PF02801">
    <property type="entry name" value="Ketoacyl-synt_C"/>
    <property type="match status" value="1"/>
</dbReference>
<dbReference type="Proteomes" id="UP001521116">
    <property type="component" value="Unassembled WGS sequence"/>
</dbReference>
<dbReference type="Pfam" id="PF08240">
    <property type="entry name" value="ADH_N"/>
    <property type="match status" value="1"/>
</dbReference>
<dbReference type="CDD" id="cd05195">
    <property type="entry name" value="enoyl_red"/>
    <property type="match status" value="1"/>
</dbReference>
<dbReference type="InterPro" id="IPR013154">
    <property type="entry name" value="ADH-like_N"/>
</dbReference>
<keyword evidence="5" id="KW-0012">Acyltransferase</keyword>
<dbReference type="InterPro" id="IPR050091">
    <property type="entry name" value="PKS_NRPS_Biosynth_Enz"/>
</dbReference>
<reference evidence="10 11" key="1">
    <citation type="submission" date="2024-02" db="EMBL/GenBank/DDBJ databases">
        <title>De novo assembly and annotation of 12 fungi associated with fruit tree decline syndrome in Ontario, Canada.</title>
        <authorList>
            <person name="Sulman M."/>
            <person name="Ellouze W."/>
            <person name="Ilyukhin E."/>
        </authorList>
    </citation>
    <scope>NUCLEOTIDE SEQUENCE [LARGE SCALE GENOMIC DNA]</scope>
    <source>
        <strain evidence="10 11">M1-105</strain>
    </source>
</reference>
<dbReference type="InterPro" id="IPR013217">
    <property type="entry name" value="Methyltransf_12"/>
</dbReference>
<feature type="active site" description="Proton donor; for dehydratase activity" evidence="6">
    <location>
        <position position="1076"/>
    </location>
</feature>
<dbReference type="Gene3D" id="3.90.180.10">
    <property type="entry name" value="Medium-chain alcohol dehydrogenases, catalytic domain"/>
    <property type="match status" value="1"/>
</dbReference>
<evidence type="ECO:0000259" key="9">
    <source>
        <dbReference type="PROSITE" id="PS52019"/>
    </source>
</evidence>